<dbReference type="GO" id="GO:0098553">
    <property type="term" value="C:lumenal side of endoplasmic reticulum membrane"/>
    <property type="evidence" value="ECO:0007669"/>
    <property type="project" value="UniProtKB-ARBA"/>
</dbReference>
<keyword evidence="4" id="KW-0472">Membrane</keyword>
<reference evidence="7" key="1">
    <citation type="journal article" date="2021" name="Evol. Appl.">
        <title>The genome of the Pyrenean desman and the effects of bottlenecks and inbreeding on the genomic landscape of an endangered species.</title>
        <authorList>
            <person name="Escoda L."/>
            <person name="Castresana J."/>
        </authorList>
    </citation>
    <scope>NUCLEOTIDE SEQUENCE</scope>
    <source>
        <strain evidence="7">IBE-C5619</strain>
    </source>
</reference>
<gene>
    <name evidence="7" type="ORF">J0S82_001487</name>
</gene>
<dbReference type="AlphaFoldDB" id="A0A8J5ZT20"/>
<keyword evidence="3" id="KW-0391">Immunity</keyword>
<dbReference type="GO" id="GO:0042605">
    <property type="term" value="F:peptide antigen binding"/>
    <property type="evidence" value="ECO:0007669"/>
    <property type="project" value="TreeGrafter"/>
</dbReference>
<dbReference type="InterPro" id="IPR011161">
    <property type="entry name" value="MHC_I-like_Ag-recog"/>
</dbReference>
<dbReference type="OrthoDB" id="8936120at2759"/>
<dbReference type="InterPro" id="IPR037055">
    <property type="entry name" value="MHC_I-like_Ag-recog_sf"/>
</dbReference>
<keyword evidence="5" id="KW-0325">Glycoprotein</keyword>
<keyword evidence="8" id="KW-1185">Reference proteome</keyword>
<name>A0A8J5ZT20_GALPY</name>
<proteinExistence type="predicted"/>
<evidence type="ECO:0000313" key="7">
    <source>
        <dbReference type="EMBL" id="KAG8506057.1"/>
    </source>
</evidence>
<comment type="subcellular location">
    <subcellularLocation>
        <location evidence="1">Membrane</location>
        <topology evidence="1">Single-pass membrane protein</topology>
    </subcellularLocation>
</comment>
<dbReference type="InterPro" id="IPR050208">
    <property type="entry name" value="MHC_class-I_related"/>
</dbReference>
<dbReference type="GO" id="GO:0005615">
    <property type="term" value="C:extracellular space"/>
    <property type="evidence" value="ECO:0007669"/>
    <property type="project" value="TreeGrafter"/>
</dbReference>
<dbReference type="Pfam" id="PF00129">
    <property type="entry name" value="MHC_I"/>
    <property type="match status" value="1"/>
</dbReference>
<feature type="domain" description="MHC class I-like antigen recognition-like" evidence="6">
    <location>
        <begin position="42"/>
        <end position="113"/>
    </location>
</feature>
<evidence type="ECO:0000256" key="4">
    <source>
        <dbReference type="ARBA" id="ARBA00023136"/>
    </source>
</evidence>
<dbReference type="Gene3D" id="3.30.500.10">
    <property type="entry name" value="MHC class I-like antigen recognition-like"/>
    <property type="match status" value="1"/>
</dbReference>
<accession>A0A8J5ZT20</accession>
<dbReference type="PANTHER" id="PTHR16675:SF251">
    <property type="entry name" value="HLA CLASS I HISTOCOMPATIBILITY ANTIGEN, C ALPHA CHAIN"/>
    <property type="match status" value="1"/>
</dbReference>
<keyword evidence="2" id="KW-0490">MHC I</keyword>
<evidence type="ECO:0000256" key="2">
    <source>
        <dbReference type="ARBA" id="ARBA00022451"/>
    </source>
</evidence>
<evidence type="ECO:0000256" key="1">
    <source>
        <dbReference type="ARBA" id="ARBA00004167"/>
    </source>
</evidence>
<dbReference type="GO" id="GO:0005102">
    <property type="term" value="F:signaling receptor binding"/>
    <property type="evidence" value="ECO:0007669"/>
    <property type="project" value="TreeGrafter"/>
</dbReference>
<dbReference type="GO" id="GO:0002486">
    <property type="term" value="P:antigen processing and presentation of endogenous peptide antigen via MHC class I via ER pathway, TAP-independent"/>
    <property type="evidence" value="ECO:0007669"/>
    <property type="project" value="TreeGrafter"/>
</dbReference>
<dbReference type="GO" id="GO:0009897">
    <property type="term" value="C:external side of plasma membrane"/>
    <property type="evidence" value="ECO:0007669"/>
    <property type="project" value="TreeGrafter"/>
</dbReference>
<protein>
    <submittedName>
        <fullName evidence="7">Saoe class I histocompatibility antigen, A alpha chain</fullName>
    </submittedName>
</protein>
<dbReference type="PANTHER" id="PTHR16675">
    <property type="entry name" value="MHC CLASS I-RELATED"/>
    <property type="match status" value="1"/>
</dbReference>
<dbReference type="GO" id="GO:0001916">
    <property type="term" value="P:positive regulation of T cell mediated cytotoxicity"/>
    <property type="evidence" value="ECO:0007669"/>
    <property type="project" value="TreeGrafter"/>
</dbReference>
<sequence>MALTLKKTWAGECRLWREMATEEGVAMGPLAVVLDLVFLHLMAWPGQGEPRFIALGYLDNKQFLWLDSYAVSSRMEPQAPWMQQEGPEYWEQDRVKDKAQQFHVNLCTWLQYHRERMFTYDGANYITLRSWTRQF</sequence>
<dbReference type="GO" id="GO:0030670">
    <property type="term" value="C:phagocytic vesicle membrane"/>
    <property type="evidence" value="ECO:0007669"/>
    <property type="project" value="UniProtKB-ARBA"/>
</dbReference>
<evidence type="ECO:0000313" key="8">
    <source>
        <dbReference type="Proteomes" id="UP000700334"/>
    </source>
</evidence>
<comment type="caution">
    <text evidence="7">The sequence shown here is derived from an EMBL/GenBank/DDBJ whole genome shotgun (WGS) entry which is preliminary data.</text>
</comment>
<evidence type="ECO:0000256" key="3">
    <source>
        <dbReference type="ARBA" id="ARBA00022859"/>
    </source>
</evidence>
<evidence type="ECO:0000256" key="5">
    <source>
        <dbReference type="ARBA" id="ARBA00023180"/>
    </source>
</evidence>
<dbReference type="GO" id="GO:0002476">
    <property type="term" value="P:antigen processing and presentation of endogenous peptide antigen via MHC class Ib"/>
    <property type="evidence" value="ECO:0007669"/>
    <property type="project" value="TreeGrafter"/>
</dbReference>
<dbReference type="SUPFAM" id="SSF54452">
    <property type="entry name" value="MHC antigen-recognition domain"/>
    <property type="match status" value="1"/>
</dbReference>
<dbReference type="InterPro" id="IPR011162">
    <property type="entry name" value="MHC_I/II-like_Ag-recog"/>
</dbReference>
<dbReference type="EMBL" id="JAGFMF010012192">
    <property type="protein sequence ID" value="KAG8506057.1"/>
    <property type="molecule type" value="Genomic_DNA"/>
</dbReference>
<dbReference type="Proteomes" id="UP000700334">
    <property type="component" value="Unassembled WGS sequence"/>
</dbReference>
<organism evidence="7 8">
    <name type="scientific">Galemys pyrenaicus</name>
    <name type="common">Iberian desman</name>
    <name type="synonym">Pyrenean desman</name>
    <dbReference type="NCBI Taxonomy" id="202257"/>
    <lineage>
        <taxon>Eukaryota</taxon>
        <taxon>Metazoa</taxon>
        <taxon>Chordata</taxon>
        <taxon>Craniata</taxon>
        <taxon>Vertebrata</taxon>
        <taxon>Euteleostomi</taxon>
        <taxon>Mammalia</taxon>
        <taxon>Eutheria</taxon>
        <taxon>Laurasiatheria</taxon>
        <taxon>Eulipotyphla</taxon>
        <taxon>Talpidae</taxon>
        <taxon>Galemys</taxon>
    </lineage>
</organism>
<evidence type="ECO:0000259" key="6">
    <source>
        <dbReference type="Pfam" id="PF00129"/>
    </source>
</evidence>
<dbReference type="GO" id="GO:0006955">
    <property type="term" value="P:immune response"/>
    <property type="evidence" value="ECO:0007669"/>
    <property type="project" value="TreeGrafter"/>
</dbReference>
<dbReference type="GO" id="GO:0042612">
    <property type="term" value="C:MHC class I protein complex"/>
    <property type="evidence" value="ECO:0007669"/>
    <property type="project" value="UniProtKB-KW"/>
</dbReference>